<protein>
    <submittedName>
        <fullName evidence="1">Uncharacterized protein</fullName>
    </submittedName>
</protein>
<dbReference type="RefSeq" id="WP_080861492.1">
    <property type="nucleotide sequence ID" value="NZ_CP077405.1"/>
</dbReference>
<dbReference type="Proteomes" id="UP000192573">
    <property type="component" value="Unassembled WGS sequence"/>
</dbReference>
<proteinExistence type="predicted"/>
<reference evidence="1 2" key="1">
    <citation type="submission" date="2017-03" db="EMBL/GenBank/DDBJ databases">
        <authorList>
            <person name="Afonso C.L."/>
            <person name="Miller P.J."/>
            <person name="Scott M.A."/>
            <person name="Spackman E."/>
            <person name="Goraichik I."/>
            <person name="Dimitrov K.M."/>
            <person name="Suarez D.L."/>
            <person name="Swayne D.E."/>
        </authorList>
    </citation>
    <scope>NUCLEOTIDE SEQUENCE [LARGE SCALE GENOMIC DNA]</scope>
    <source>
        <strain evidence="1 2">ATCC 51113</strain>
    </source>
</reference>
<comment type="caution">
    <text evidence="1">The sequence shown here is derived from an EMBL/GenBank/DDBJ whole genome shotgun (WGS) entry which is preliminary data.</text>
</comment>
<dbReference type="EMBL" id="NAEW01000052">
    <property type="protein sequence ID" value="OQM38930.1"/>
    <property type="molecule type" value="Genomic_DNA"/>
</dbReference>
<name>A0A1V8NR87_CITBR</name>
<accession>A0A1V8NR87</accession>
<dbReference type="AlphaFoldDB" id="A0A1V8NR87"/>
<sequence length="101" mass="10896">MIPDRTGYSRGQLTPEIERKSRELLGQPYGNPQFTKLTGSTPANAASATVQLKLQAARYLVDTSALVMPLNAPDAVIRAKLIQMVTARGLNGIRDGRSKDG</sequence>
<evidence type="ECO:0000313" key="2">
    <source>
        <dbReference type="Proteomes" id="UP000192573"/>
    </source>
</evidence>
<evidence type="ECO:0000313" key="1">
    <source>
        <dbReference type="EMBL" id="OQM38930.1"/>
    </source>
</evidence>
<gene>
    <name evidence="1" type="ORF">BZK42_27570</name>
</gene>
<organism evidence="1 2">
    <name type="scientific">Citrobacter braakii</name>
    <dbReference type="NCBI Taxonomy" id="57706"/>
    <lineage>
        <taxon>Bacteria</taxon>
        <taxon>Pseudomonadati</taxon>
        <taxon>Pseudomonadota</taxon>
        <taxon>Gammaproteobacteria</taxon>
        <taxon>Enterobacterales</taxon>
        <taxon>Enterobacteriaceae</taxon>
        <taxon>Citrobacter</taxon>
        <taxon>Citrobacter freundii complex</taxon>
    </lineage>
</organism>